<dbReference type="OrthoDB" id="424012at2759"/>
<keyword evidence="3" id="KW-1185">Reference proteome</keyword>
<feature type="compositionally biased region" description="Low complexity" evidence="1">
    <location>
        <begin position="79"/>
        <end position="100"/>
    </location>
</feature>
<gene>
    <name evidence="2" type="ORF">CLUMA_CG000105</name>
</gene>
<sequence>MNSLNTFKQFTSKFSFKNSVNVCLFSAESAEFPDVPGKFDDSIPALLICLLLSLSLSPSSDVQFVRALKLAATTKMSNWQHNPNWNNPPNQWNPNHPNWPGHGDHLPPQFPPGDPRNPHYPNYPGDHLPPQFPPGDPRNPHYPHYPGDHLPPQFPPGDPRNPHYPHDPNNPWPPHHIEEEATPYKATKK</sequence>
<dbReference type="Proteomes" id="UP000183832">
    <property type="component" value="Unassembled WGS sequence"/>
</dbReference>
<evidence type="ECO:0000313" key="3">
    <source>
        <dbReference type="Proteomes" id="UP000183832"/>
    </source>
</evidence>
<name>A0A1J1HEL2_9DIPT</name>
<feature type="region of interest" description="Disordered" evidence="1">
    <location>
        <begin position="79"/>
        <end position="189"/>
    </location>
</feature>
<proteinExistence type="predicted"/>
<accession>A0A1J1HEL2</accession>
<evidence type="ECO:0000256" key="1">
    <source>
        <dbReference type="SAM" id="MobiDB-lite"/>
    </source>
</evidence>
<reference evidence="2 3" key="1">
    <citation type="submission" date="2015-04" db="EMBL/GenBank/DDBJ databases">
        <authorList>
            <person name="Syromyatnikov M.Y."/>
            <person name="Popov V.N."/>
        </authorList>
    </citation>
    <scope>NUCLEOTIDE SEQUENCE [LARGE SCALE GENOMIC DNA]</scope>
</reference>
<protein>
    <submittedName>
        <fullName evidence="2">CLUMA_CG000105, isoform A</fullName>
    </submittedName>
</protein>
<organism evidence="2 3">
    <name type="scientific">Clunio marinus</name>
    <dbReference type="NCBI Taxonomy" id="568069"/>
    <lineage>
        <taxon>Eukaryota</taxon>
        <taxon>Metazoa</taxon>
        <taxon>Ecdysozoa</taxon>
        <taxon>Arthropoda</taxon>
        <taxon>Hexapoda</taxon>
        <taxon>Insecta</taxon>
        <taxon>Pterygota</taxon>
        <taxon>Neoptera</taxon>
        <taxon>Endopterygota</taxon>
        <taxon>Diptera</taxon>
        <taxon>Nematocera</taxon>
        <taxon>Chironomoidea</taxon>
        <taxon>Chironomidae</taxon>
        <taxon>Clunio</taxon>
    </lineage>
</organism>
<dbReference type="AlphaFoldDB" id="A0A1J1HEL2"/>
<evidence type="ECO:0000313" key="2">
    <source>
        <dbReference type="EMBL" id="CRK86275.1"/>
    </source>
</evidence>
<dbReference type="EMBL" id="CVRI01000001">
    <property type="protein sequence ID" value="CRK86275.1"/>
    <property type="molecule type" value="Genomic_DNA"/>
</dbReference>